<evidence type="ECO:0000256" key="1">
    <source>
        <dbReference type="ARBA" id="ARBA00003534"/>
    </source>
</evidence>
<reference evidence="7 8" key="1">
    <citation type="submission" date="2024-06" db="EMBL/GenBank/DDBJ databases">
        <title>A chromosome level genome sequence of Diviner's sage (Salvia divinorum).</title>
        <authorList>
            <person name="Ford S.A."/>
            <person name="Ro D.-K."/>
            <person name="Ness R.W."/>
            <person name="Phillips M.A."/>
        </authorList>
    </citation>
    <scope>NUCLEOTIDE SEQUENCE [LARGE SCALE GENOMIC DNA]</scope>
    <source>
        <strain evidence="7">SAF-2024a</strain>
        <tissue evidence="7">Leaf</tissue>
    </source>
</reference>
<comment type="similarity">
    <text evidence="3 6">Belongs to the pectinacetylesterase family.</text>
</comment>
<keyword evidence="5 6" id="KW-0961">Cell wall biogenesis/degradation</keyword>
<keyword evidence="6" id="KW-0732">Signal</keyword>
<gene>
    <name evidence="7" type="ORF">AAHA92_26921</name>
</gene>
<dbReference type="InterPro" id="IPR029058">
    <property type="entry name" value="AB_hydrolase_fold"/>
</dbReference>
<evidence type="ECO:0000256" key="4">
    <source>
        <dbReference type="ARBA" id="ARBA00022512"/>
    </source>
</evidence>
<dbReference type="Pfam" id="PF03283">
    <property type="entry name" value="PAE"/>
    <property type="match status" value="1"/>
</dbReference>
<dbReference type="InterPro" id="IPR004963">
    <property type="entry name" value="PAE/NOTUM"/>
</dbReference>
<dbReference type="AlphaFoldDB" id="A0ABD1G218"/>
<evidence type="ECO:0000313" key="7">
    <source>
        <dbReference type="EMBL" id="KAL1538144.1"/>
    </source>
</evidence>
<dbReference type="PROSITE" id="PS51257">
    <property type="entry name" value="PROKAR_LIPOPROTEIN"/>
    <property type="match status" value="1"/>
</dbReference>
<evidence type="ECO:0000256" key="5">
    <source>
        <dbReference type="ARBA" id="ARBA00023316"/>
    </source>
</evidence>
<comment type="subcellular location">
    <subcellularLocation>
        <location evidence="2 6">Secreted</location>
        <location evidence="2 6">Cell wall</location>
    </subcellularLocation>
</comment>
<evidence type="ECO:0000256" key="6">
    <source>
        <dbReference type="RuleBase" id="RU363114"/>
    </source>
</evidence>
<dbReference type="EC" id="3.1.1.-" evidence="6"/>
<protein>
    <recommendedName>
        <fullName evidence="6">Pectin acetylesterase</fullName>
        <ecNumber evidence="6">3.1.1.-</ecNumber>
    </recommendedName>
</protein>
<name>A0ABD1G218_SALDI</name>
<dbReference type="PANTHER" id="PTHR21562">
    <property type="entry name" value="NOTUM-RELATED"/>
    <property type="match status" value="1"/>
</dbReference>
<comment type="function">
    <text evidence="1 6">Hydrolyzes acetyl esters in homogalacturonan regions of pectin. In type I primary cell wall, galacturonic acid residues of pectin can be acetylated at the O-2 and O-3 positions. Decreasing the degree of acetylation of pectin gels in vitro alters their physical properties.</text>
</comment>
<dbReference type="EMBL" id="JBEAFC010000010">
    <property type="protein sequence ID" value="KAL1538144.1"/>
    <property type="molecule type" value="Genomic_DNA"/>
</dbReference>
<sequence>MFKMHCMIIALIAACLLAVAAQRVSSFELVPFTKVANATERRAVCMDGSPGGYHYSAGSGDGAKNWLIYLMGGGWCADIATCQSYFNETRGSSRFAGMANFTGILSPDKHVNPDFYNWNRIYVLYCDQSSFLGDSEVDGPGPKVQFRGSKIFDAVVEDLLAKGMGVGDNAILSGRSAGALAAILHCDDFRARLPNVCRVKCLSDAGFFIRAENVLNADYREQLFASTIMLHNISGLLPAACTQRIDPSLCLFPENLVGDIQTPLFILNSAFDYYQVLNRLVPESSPDSERLSKCLSNPSTCTAFDKQLITDFGDAFFKDVRQISKNPSRGMFIAACLFHSVAWVERYWSPNSTVKLGNMTILEAFANWYFDRDSATFVTSSNYIENFIGGATIAMSEPYSDPCYQQLRTIPRCFEKVLESVCFFHKMDVAVDCCKIYVSLDSGCIQRFVDEATARKACVIYDEYIGREAEALVRICNARI</sequence>
<evidence type="ECO:0000256" key="2">
    <source>
        <dbReference type="ARBA" id="ARBA00004191"/>
    </source>
</evidence>
<organism evidence="7 8">
    <name type="scientific">Salvia divinorum</name>
    <name type="common">Maria pastora</name>
    <name type="synonym">Diviner's sage</name>
    <dbReference type="NCBI Taxonomy" id="28513"/>
    <lineage>
        <taxon>Eukaryota</taxon>
        <taxon>Viridiplantae</taxon>
        <taxon>Streptophyta</taxon>
        <taxon>Embryophyta</taxon>
        <taxon>Tracheophyta</taxon>
        <taxon>Spermatophyta</taxon>
        <taxon>Magnoliopsida</taxon>
        <taxon>eudicotyledons</taxon>
        <taxon>Gunneridae</taxon>
        <taxon>Pentapetalae</taxon>
        <taxon>asterids</taxon>
        <taxon>lamiids</taxon>
        <taxon>Lamiales</taxon>
        <taxon>Lamiaceae</taxon>
        <taxon>Nepetoideae</taxon>
        <taxon>Mentheae</taxon>
        <taxon>Salviinae</taxon>
        <taxon>Salvia</taxon>
        <taxon>Salvia subgen. Calosphace</taxon>
    </lineage>
</organism>
<dbReference type="PANTHER" id="PTHR21562:SF65">
    <property type="entry name" value="PECTIN ACETYLESTERASE"/>
    <property type="match status" value="1"/>
</dbReference>
<keyword evidence="4 6" id="KW-0134">Cell wall</keyword>
<feature type="signal peptide" evidence="6">
    <location>
        <begin position="1"/>
        <end position="21"/>
    </location>
</feature>
<evidence type="ECO:0000313" key="8">
    <source>
        <dbReference type="Proteomes" id="UP001567538"/>
    </source>
</evidence>
<keyword evidence="6 7" id="KW-0378">Hydrolase</keyword>
<keyword evidence="8" id="KW-1185">Reference proteome</keyword>
<keyword evidence="6" id="KW-0964">Secreted</keyword>
<comment type="caution">
    <text evidence="7">The sequence shown here is derived from an EMBL/GenBank/DDBJ whole genome shotgun (WGS) entry which is preliminary data.</text>
</comment>
<proteinExistence type="inferred from homology"/>
<dbReference type="SUPFAM" id="SSF53474">
    <property type="entry name" value="alpha/beta-Hydrolases"/>
    <property type="match status" value="1"/>
</dbReference>
<dbReference type="GO" id="GO:0071555">
    <property type="term" value="P:cell wall organization"/>
    <property type="evidence" value="ECO:0007669"/>
    <property type="project" value="UniProtKB-KW"/>
</dbReference>
<dbReference type="GO" id="GO:0016787">
    <property type="term" value="F:hydrolase activity"/>
    <property type="evidence" value="ECO:0007669"/>
    <property type="project" value="UniProtKB-KW"/>
</dbReference>
<accession>A0ABD1G218</accession>
<evidence type="ECO:0000256" key="3">
    <source>
        <dbReference type="ARBA" id="ARBA00005784"/>
    </source>
</evidence>
<feature type="chain" id="PRO_5044533555" description="Pectin acetylesterase" evidence="6">
    <location>
        <begin position="22"/>
        <end position="480"/>
    </location>
</feature>
<dbReference type="Proteomes" id="UP001567538">
    <property type="component" value="Unassembled WGS sequence"/>
</dbReference>